<feature type="coiled-coil region" evidence="1">
    <location>
        <begin position="168"/>
        <end position="195"/>
    </location>
</feature>
<evidence type="ECO:0000256" key="1">
    <source>
        <dbReference type="SAM" id="Coils"/>
    </source>
</evidence>
<feature type="transmembrane region" description="Helical" evidence="2">
    <location>
        <begin position="20"/>
        <end position="41"/>
    </location>
</feature>
<dbReference type="RefSeq" id="WP_090218503.1">
    <property type="nucleotide sequence ID" value="NZ_FMWG01000005.1"/>
</dbReference>
<evidence type="ECO:0000313" key="4">
    <source>
        <dbReference type="Proteomes" id="UP000198767"/>
    </source>
</evidence>
<sequence>MEVVKDIFDAFSERLRSPFLGSILLAFAFWNWQVLWFMLFADVPVADRIAYFDAHTDGWQLYLYPILSGVAFAVFMPWLRYAGAEIAKHPNARLKQLQSDEARERRIAHIQASIAEEEAKSDLKVAQFKMALAEEEARIAFDAAVAETKAHREQELIEDKKRLDEAREVGVEEELQETRKKAENLKDEAADKDLAIQAEKIGELPFAVLMLRLAADTDDGELTHKNGSLIITQNHTYRKELVASDFRQKTDLQEAFNQLAAMSLFLKLKNGTYRITKRGFDVLDYISANTEDLENA</sequence>
<proteinExistence type="predicted"/>
<dbReference type="STRING" id="1156985.SAMN04488118_105161"/>
<feature type="transmembrane region" description="Helical" evidence="2">
    <location>
        <begin position="61"/>
        <end position="79"/>
    </location>
</feature>
<dbReference type="Proteomes" id="UP000198767">
    <property type="component" value="Unassembled WGS sequence"/>
</dbReference>
<gene>
    <name evidence="3" type="ORF">SAMN04488118_105161</name>
</gene>
<keyword evidence="1" id="KW-0175">Coiled coil</keyword>
<keyword evidence="2" id="KW-0812">Transmembrane</keyword>
<keyword evidence="2" id="KW-0472">Membrane</keyword>
<evidence type="ECO:0000256" key="2">
    <source>
        <dbReference type="SAM" id="Phobius"/>
    </source>
</evidence>
<name>A0A1G5QQD0_9RHOB</name>
<dbReference type="AlphaFoldDB" id="A0A1G5QQD0"/>
<accession>A0A1G5QQD0</accession>
<keyword evidence="2" id="KW-1133">Transmembrane helix</keyword>
<protein>
    <submittedName>
        <fullName evidence="3">Uncharacterized protein</fullName>
    </submittedName>
</protein>
<evidence type="ECO:0000313" key="3">
    <source>
        <dbReference type="EMBL" id="SCZ63962.1"/>
    </source>
</evidence>
<keyword evidence="4" id="KW-1185">Reference proteome</keyword>
<dbReference type="EMBL" id="FMWG01000005">
    <property type="protein sequence ID" value="SCZ63962.1"/>
    <property type="molecule type" value="Genomic_DNA"/>
</dbReference>
<reference evidence="3 4" key="1">
    <citation type="submission" date="2016-10" db="EMBL/GenBank/DDBJ databases">
        <authorList>
            <person name="de Groot N.N."/>
        </authorList>
    </citation>
    <scope>NUCLEOTIDE SEQUENCE [LARGE SCALE GENOMIC DNA]</scope>
    <source>
        <strain evidence="3 4">U95</strain>
    </source>
</reference>
<organism evidence="3 4">
    <name type="scientific">Epibacterium ulvae</name>
    <dbReference type="NCBI Taxonomy" id="1156985"/>
    <lineage>
        <taxon>Bacteria</taxon>
        <taxon>Pseudomonadati</taxon>
        <taxon>Pseudomonadota</taxon>
        <taxon>Alphaproteobacteria</taxon>
        <taxon>Rhodobacterales</taxon>
        <taxon>Roseobacteraceae</taxon>
        <taxon>Epibacterium</taxon>
    </lineage>
</organism>
<dbReference type="OrthoDB" id="1443905at2"/>